<dbReference type="AlphaFoldDB" id="A0AAN9FDZ8"/>
<dbReference type="EMBL" id="JAYKXN010000007">
    <property type="protein sequence ID" value="KAK7272115.1"/>
    <property type="molecule type" value="Genomic_DNA"/>
</dbReference>
<sequence>MKEKQLYFLVHHDCVFFKISIRLSKLVYSPTKFETIYGPHVCHPENGRSAKIHRDALLGGHNSQNDSED</sequence>
<comment type="caution">
    <text evidence="1">The sequence shown here is derived from an EMBL/GenBank/DDBJ whole genome shotgun (WGS) entry which is preliminary data.</text>
</comment>
<organism evidence="1 2">
    <name type="scientific">Clitoria ternatea</name>
    <name type="common">Butterfly pea</name>
    <dbReference type="NCBI Taxonomy" id="43366"/>
    <lineage>
        <taxon>Eukaryota</taxon>
        <taxon>Viridiplantae</taxon>
        <taxon>Streptophyta</taxon>
        <taxon>Embryophyta</taxon>
        <taxon>Tracheophyta</taxon>
        <taxon>Spermatophyta</taxon>
        <taxon>Magnoliopsida</taxon>
        <taxon>eudicotyledons</taxon>
        <taxon>Gunneridae</taxon>
        <taxon>Pentapetalae</taxon>
        <taxon>rosids</taxon>
        <taxon>fabids</taxon>
        <taxon>Fabales</taxon>
        <taxon>Fabaceae</taxon>
        <taxon>Papilionoideae</taxon>
        <taxon>50 kb inversion clade</taxon>
        <taxon>NPAAA clade</taxon>
        <taxon>indigoferoid/millettioid clade</taxon>
        <taxon>Phaseoleae</taxon>
        <taxon>Clitoria</taxon>
    </lineage>
</organism>
<evidence type="ECO:0000313" key="2">
    <source>
        <dbReference type="Proteomes" id="UP001359559"/>
    </source>
</evidence>
<keyword evidence="2" id="KW-1185">Reference proteome</keyword>
<reference evidence="1 2" key="1">
    <citation type="submission" date="2024-01" db="EMBL/GenBank/DDBJ databases">
        <title>The genomes of 5 underutilized Papilionoideae crops provide insights into root nodulation and disease resistance.</title>
        <authorList>
            <person name="Yuan L."/>
        </authorList>
    </citation>
    <scope>NUCLEOTIDE SEQUENCE [LARGE SCALE GENOMIC DNA]</scope>
    <source>
        <strain evidence="1">LY-2023</strain>
        <tissue evidence="1">Leaf</tissue>
    </source>
</reference>
<name>A0AAN9FDZ8_CLITE</name>
<evidence type="ECO:0000313" key="1">
    <source>
        <dbReference type="EMBL" id="KAK7272115.1"/>
    </source>
</evidence>
<accession>A0AAN9FDZ8</accession>
<dbReference type="Proteomes" id="UP001359559">
    <property type="component" value="Unassembled WGS sequence"/>
</dbReference>
<gene>
    <name evidence="1" type="ORF">RJT34_28521</name>
</gene>
<protein>
    <submittedName>
        <fullName evidence="1">Uncharacterized protein</fullName>
    </submittedName>
</protein>
<proteinExistence type="predicted"/>